<proteinExistence type="predicted"/>
<dbReference type="EMBL" id="JAIMJA010000010">
    <property type="protein sequence ID" value="MCE2595316.1"/>
    <property type="molecule type" value="Genomic_DNA"/>
</dbReference>
<gene>
    <name evidence="1" type="ORF">K6Y31_10865</name>
</gene>
<keyword evidence="2" id="KW-1185">Reference proteome</keyword>
<name>A0ABS8WCH0_9GAMM</name>
<reference evidence="1 2" key="1">
    <citation type="journal article" date="2022" name="Environ. Microbiol. Rep.">
        <title>Eco-phylogenetic analyses reveal divergent evolution of vitamin B12 metabolism in the marine bacterial family 'Psychromonadaceae'.</title>
        <authorList>
            <person name="Jin X."/>
            <person name="Yang Y."/>
            <person name="Cao H."/>
            <person name="Gao B."/>
            <person name="Zhao Z."/>
        </authorList>
    </citation>
    <scope>NUCLEOTIDE SEQUENCE [LARGE SCALE GENOMIC DNA]</scope>
    <source>
        <strain evidence="1 2">MKS20</strain>
    </source>
</reference>
<evidence type="ECO:0000313" key="1">
    <source>
        <dbReference type="EMBL" id="MCE2595316.1"/>
    </source>
</evidence>
<sequence>MKSPFINHLITKIIEGKSEVALSSSAAKATLSKLEEVAEAIRTSQGEDAKQSVLSYIEVKRALEQCIDFVDNKSTQVTDEDHTIYYDFIYSNLTKAEAIIDSELTHLGL</sequence>
<comment type="caution">
    <text evidence="1">The sequence shown here is derived from an EMBL/GenBank/DDBJ whole genome shotgun (WGS) entry which is preliminary data.</text>
</comment>
<dbReference type="RefSeq" id="WP_233052805.1">
    <property type="nucleotide sequence ID" value="NZ_JAIMJA010000010.1"/>
</dbReference>
<accession>A0ABS8WCH0</accession>
<dbReference type="Proteomes" id="UP001201273">
    <property type="component" value="Unassembled WGS sequence"/>
</dbReference>
<organism evidence="1 2">
    <name type="scientific">Motilimonas cestriensis</name>
    <dbReference type="NCBI Taxonomy" id="2742685"/>
    <lineage>
        <taxon>Bacteria</taxon>
        <taxon>Pseudomonadati</taxon>
        <taxon>Pseudomonadota</taxon>
        <taxon>Gammaproteobacteria</taxon>
        <taxon>Alteromonadales</taxon>
        <taxon>Alteromonadales genera incertae sedis</taxon>
        <taxon>Motilimonas</taxon>
    </lineage>
</organism>
<protein>
    <submittedName>
        <fullName evidence="1">Uncharacterized protein</fullName>
    </submittedName>
</protein>
<evidence type="ECO:0000313" key="2">
    <source>
        <dbReference type="Proteomes" id="UP001201273"/>
    </source>
</evidence>